<keyword evidence="10" id="KW-0472">Membrane</keyword>
<dbReference type="PRINTS" id="PR00463">
    <property type="entry name" value="EP450I"/>
</dbReference>
<dbReference type="InterPro" id="IPR001128">
    <property type="entry name" value="Cyt_P450"/>
</dbReference>
<dbReference type="Pfam" id="PF00067">
    <property type="entry name" value="p450"/>
    <property type="match status" value="1"/>
</dbReference>
<evidence type="ECO:0000256" key="7">
    <source>
        <dbReference type="ARBA" id="ARBA00023033"/>
    </source>
</evidence>
<feature type="transmembrane region" description="Helical" evidence="10">
    <location>
        <begin position="6"/>
        <end position="26"/>
    </location>
</feature>
<keyword evidence="5 9" id="KW-0560">Oxidoreductase</keyword>
<dbReference type="Proteomes" id="UP000799429">
    <property type="component" value="Unassembled WGS sequence"/>
</dbReference>
<keyword evidence="7 9" id="KW-0503">Monooxygenase</keyword>
<evidence type="ECO:0000256" key="9">
    <source>
        <dbReference type="RuleBase" id="RU000461"/>
    </source>
</evidence>
<evidence type="ECO:0000313" key="12">
    <source>
        <dbReference type="Proteomes" id="UP000799429"/>
    </source>
</evidence>
<organism evidence="11 12">
    <name type="scientific">Patellaria atrata CBS 101060</name>
    <dbReference type="NCBI Taxonomy" id="1346257"/>
    <lineage>
        <taxon>Eukaryota</taxon>
        <taxon>Fungi</taxon>
        <taxon>Dikarya</taxon>
        <taxon>Ascomycota</taxon>
        <taxon>Pezizomycotina</taxon>
        <taxon>Dothideomycetes</taxon>
        <taxon>Dothideomycetes incertae sedis</taxon>
        <taxon>Patellariales</taxon>
        <taxon>Patellariaceae</taxon>
        <taxon>Patellaria</taxon>
    </lineage>
</organism>
<evidence type="ECO:0000313" key="11">
    <source>
        <dbReference type="EMBL" id="KAF2839180.1"/>
    </source>
</evidence>
<dbReference type="PANTHER" id="PTHR24305:SF107">
    <property type="entry name" value="P450, PUTATIVE (EUROFUNG)-RELATED"/>
    <property type="match status" value="1"/>
</dbReference>
<dbReference type="Gene3D" id="1.10.630.10">
    <property type="entry name" value="Cytochrome P450"/>
    <property type="match status" value="1"/>
</dbReference>
<evidence type="ECO:0000256" key="8">
    <source>
        <dbReference type="PIRSR" id="PIRSR602401-1"/>
    </source>
</evidence>
<evidence type="ECO:0000256" key="3">
    <source>
        <dbReference type="ARBA" id="ARBA00022617"/>
    </source>
</evidence>
<dbReference type="EMBL" id="MU006095">
    <property type="protein sequence ID" value="KAF2839180.1"/>
    <property type="molecule type" value="Genomic_DNA"/>
</dbReference>
<feature type="binding site" description="axial binding residue" evidence="8">
    <location>
        <position position="486"/>
    </location>
    <ligand>
        <name>heme</name>
        <dbReference type="ChEBI" id="CHEBI:30413"/>
    </ligand>
    <ligandPart>
        <name>Fe</name>
        <dbReference type="ChEBI" id="CHEBI:18248"/>
    </ligandPart>
</feature>
<dbReference type="SUPFAM" id="SSF48264">
    <property type="entry name" value="Cytochrome P450"/>
    <property type="match status" value="1"/>
</dbReference>
<dbReference type="InterPro" id="IPR017972">
    <property type="entry name" value="Cyt_P450_CS"/>
</dbReference>
<evidence type="ECO:0000256" key="10">
    <source>
        <dbReference type="SAM" id="Phobius"/>
    </source>
</evidence>
<keyword evidence="4 8" id="KW-0479">Metal-binding</keyword>
<keyword evidence="12" id="KW-1185">Reference proteome</keyword>
<gene>
    <name evidence="11" type="ORF">M501DRAFT_1031311</name>
</gene>
<dbReference type="OrthoDB" id="10029320at2759"/>
<evidence type="ECO:0000256" key="6">
    <source>
        <dbReference type="ARBA" id="ARBA00023004"/>
    </source>
</evidence>
<evidence type="ECO:0000256" key="2">
    <source>
        <dbReference type="ARBA" id="ARBA00005179"/>
    </source>
</evidence>
<evidence type="ECO:0000256" key="5">
    <source>
        <dbReference type="ARBA" id="ARBA00023002"/>
    </source>
</evidence>
<comment type="caution">
    <text evidence="11">The sequence shown here is derived from an EMBL/GenBank/DDBJ whole genome shotgun (WGS) entry which is preliminary data.</text>
</comment>
<keyword evidence="10" id="KW-1133">Transmembrane helix</keyword>
<dbReference type="PRINTS" id="PR00385">
    <property type="entry name" value="P450"/>
</dbReference>
<dbReference type="InterPro" id="IPR002401">
    <property type="entry name" value="Cyt_P450_E_grp-I"/>
</dbReference>
<reference evidence="11" key="1">
    <citation type="journal article" date="2020" name="Stud. Mycol.">
        <title>101 Dothideomycetes genomes: a test case for predicting lifestyles and emergence of pathogens.</title>
        <authorList>
            <person name="Haridas S."/>
            <person name="Albert R."/>
            <person name="Binder M."/>
            <person name="Bloem J."/>
            <person name="Labutti K."/>
            <person name="Salamov A."/>
            <person name="Andreopoulos B."/>
            <person name="Baker S."/>
            <person name="Barry K."/>
            <person name="Bills G."/>
            <person name="Bluhm B."/>
            <person name="Cannon C."/>
            <person name="Castanera R."/>
            <person name="Culley D."/>
            <person name="Daum C."/>
            <person name="Ezra D."/>
            <person name="Gonzalez J."/>
            <person name="Henrissat B."/>
            <person name="Kuo A."/>
            <person name="Liang C."/>
            <person name="Lipzen A."/>
            <person name="Lutzoni F."/>
            <person name="Magnuson J."/>
            <person name="Mondo S."/>
            <person name="Nolan M."/>
            <person name="Ohm R."/>
            <person name="Pangilinan J."/>
            <person name="Park H.-J."/>
            <person name="Ramirez L."/>
            <person name="Alfaro M."/>
            <person name="Sun H."/>
            <person name="Tritt A."/>
            <person name="Yoshinaga Y."/>
            <person name="Zwiers L.-H."/>
            <person name="Turgeon B."/>
            <person name="Goodwin S."/>
            <person name="Spatafora J."/>
            <person name="Crous P."/>
            <person name="Grigoriev I."/>
        </authorList>
    </citation>
    <scope>NUCLEOTIDE SEQUENCE</scope>
    <source>
        <strain evidence="11">CBS 101060</strain>
    </source>
</reference>
<dbReference type="GO" id="GO:0004497">
    <property type="term" value="F:monooxygenase activity"/>
    <property type="evidence" value="ECO:0007669"/>
    <property type="project" value="UniProtKB-KW"/>
</dbReference>
<dbReference type="InterPro" id="IPR050121">
    <property type="entry name" value="Cytochrome_P450_monoxygenase"/>
</dbReference>
<keyword evidence="3 8" id="KW-0349">Heme</keyword>
<keyword evidence="10" id="KW-0812">Transmembrane</keyword>
<name>A0A9P4SCB8_9PEZI</name>
<evidence type="ECO:0000256" key="1">
    <source>
        <dbReference type="ARBA" id="ARBA00001971"/>
    </source>
</evidence>
<dbReference type="PROSITE" id="PS00086">
    <property type="entry name" value="CYTOCHROME_P450"/>
    <property type="match status" value="1"/>
</dbReference>
<evidence type="ECO:0000256" key="4">
    <source>
        <dbReference type="ARBA" id="ARBA00022723"/>
    </source>
</evidence>
<comment type="similarity">
    <text evidence="9">Belongs to the cytochrome P450 family.</text>
</comment>
<comment type="cofactor">
    <cofactor evidence="1 8">
        <name>heme</name>
        <dbReference type="ChEBI" id="CHEBI:30413"/>
    </cofactor>
</comment>
<proteinExistence type="inferred from homology"/>
<dbReference type="AlphaFoldDB" id="A0A9P4SCB8"/>
<dbReference type="GO" id="GO:0016705">
    <property type="term" value="F:oxidoreductase activity, acting on paired donors, with incorporation or reduction of molecular oxygen"/>
    <property type="evidence" value="ECO:0007669"/>
    <property type="project" value="InterPro"/>
</dbReference>
<dbReference type="PANTHER" id="PTHR24305">
    <property type="entry name" value="CYTOCHROME P450"/>
    <property type="match status" value="1"/>
</dbReference>
<dbReference type="InterPro" id="IPR036396">
    <property type="entry name" value="Cyt_P450_sf"/>
</dbReference>
<keyword evidence="6 8" id="KW-0408">Iron</keyword>
<comment type="pathway">
    <text evidence="2">Secondary metabolite biosynthesis.</text>
</comment>
<protein>
    <submittedName>
        <fullName evidence="11">Cytochrome P450</fullName>
    </submittedName>
</protein>
<dbReference type="GO" id="GO:0005506">
    <property type="term" value="F:iron ion binding"/>
    <property type="evidence" value="ECO:0007669"/>
    <property type="project" value="InterPro"/>
</dbReference>
<sequence>MDALSTHPYLVSVALVIAFSIVRFLYRGYRIRRQFKNLPGPPHHPIWGHILVFADVQETLPPRIHPHILPHFIQQKYDLPPLFYLDFWPFGPNLCIIMSPTLINQAVVAPSLPKHEQVPLYVNPLAGKKALISLEGKEWKKWRGIFNPGFSISNMMSLVPSIVDESLVFVSVLESLADSGELFRLDERVTRLTIDVICRVVLTRRDHRSNSQIAENEIVSSFRALVDSQPDAQTINIFHLYDPRRPIKQWYYSGRLKSHLTRLLEERFVTRRTTNKKGGPKYVIDLALESYFAQKQAAKSNGFVDKDTEGQDKMLDDTFMEYAISQIRIFLFAGHDTTASGICYAFHFLSRHPQKLAKIRQEHDKVFGTNPSDAAAMIKELPQKLNDLPYTLAVIKEALRLYPPGSSVRAGVPGHFIVDPDNGEKYPTDGFLVWDQHLGMHRSAELWGPTVHEFIPERFLNTNSSGQQYPNPKNAWRPFSKGPRDCIGQEMALLESKIVLVLTLRSFDFTTVFDRNEITKIKPDGTEWAGRWKSKPNGIETLWDDPCYAVMLTTSHPRDGMPTKATKRTLG</sequence>
<dbReference type="CDD" id="cd11051">
    <property type="entry name" value="CYP59-like"/>
    <property type="match status" value="1"/>
</dbReference>
<accession>A0A9P4SCB8</accession>
<dbReference type="GO" id="GO:0020037">
    <property type="term" value="F:heme binding"/>
    <property type="evidence" value="ECO:0007669"/>
    <property type="project" value="InterPro"/>
</dbReference>